<evidence type="ECO:0000259" key="3">
    <source>
        <dbReference type="Pfam" id="PF13649"/>
    </source>
</evidence>
<organism evidence="4 5">
    <name type="scientific">Sphingomonas gellani</name>
    <dbReference type="NCBI Taxonomy" id="1166340"/>
    <lineage>
        <taxon>Bacteria</taxon>
        <taxon>Pseudomonadati</taxon>
        <taxon>Pseudomonadota</taxon>
        <taxon>Alphaproteobacteria</taxon>
        <taxon>Sphingomonadales</taxon>
        <taxon>Sphingomonadaceae</taxon>
        <taxon>Sphingomonas</taxon>
    </lineage>
</organism>
<evidence type="ECO:0000256" key="1">
    <source>
        <dbReference type="ARBA" id="ARBA00022603"/>
    </source>
</evidence>
<dbReference type="InterPro" id="IPR041698">
    <property type="entry name" value="Methyltransf_25"/>
</dbReference>
<feature type="domain" description="Methyltransferase" evidence="3">
    <location>
        <begin position="49"/>
        <end position="132"/>
    </location>
</feature>
<dbReference type="GO" id="GO:0008168">
    <property type="term" value="F:methyltransferase activity"/>
    <property type="evidence" value="ECO:0007669"/>
    <property type="project" value="UniProtKB-KW"/>
</dbReference>
<evidence type="ECO:0000256" key="2">
    <source>
        <dbReference type="ARBA" id="ARBA00022679"/>
    </source>
</evidence>
<reference evidence="5" key="1">
    <citation type="submission" date="2016-10" db="EMBL/GenBank/DDBJ databases">
        <authorList>
            <person name="Varghese N."/>
            <person name="Submissions S."/>
        </authorList>
    </citation>
    <scope>NUCLEOTIDE SEQUENCE [LARGE SCALE GENOMIC DNA]</scope>
    <source>
        <strain evidence="5">S6-262</strain>
    </source>
</reference>
<keyword evidence="5" id="KW-1185">Reference proteome</keyword>
<dbReference type="STRING" id="1166340.SAMN05192583_0761"/>
<keyword evidence="2 4" id="KW-0808">Transferase</keyword>
<accession>A0A1H7ZPR3</accession>
<gene>
    <name evidence="4" type="ORF">SAMN05192583_0761</name>
</gene>
<dbReference type="RefSeq" id="WP_093664060.1">
    <property type="nucleotide sequence ID" value="NZ_FOCF01000001.1"/>
</dbReference>
<dbReference type="EMBL" id="FOCF01000001">
    <property type="protein sequence ID" value="SEM59479.1"/>
    <property type="molecule type" value="Genomic_DNA"/>
</dbReference>
<dbReference type="AlphaFoldDB" id="A0A1H7ZPR3"/>
<name>A0A1H7ZPR3_9SPHN</name>
<evidence type="ECO:0000313" key="5">
    <source>
        <dbReference type="Proteomes" id="UP000199206"/>
    </source>
</evidence>
<dbReference type="CDD" id="cd02440">
    <property type="entry name" value="AdoMet_MTases"/>
    <property type="match status" value="1"/>
</dbReference>
<dbReference type="SUPFAM" id="SSF53335">
    <property type="entry name" value="S-adenosyl-L-methionine-dependent methyltransferases"/>
    <property type="match status" value="1"/>
</dbReference>
<sequence length="278" mass="29454">MTSGLDWQGRVGDVWAAEWQATDRSFSALAGHLDAAILSSAPATPFVALDLGCGAGATTLALATARPDARIIGADLSPGLVDVARERLSHLPNAETRCGDALEVAADVRPDLIVSRHGVMFFDDPVSAFTRLRLASAPDAAMVFSCFGARSHNRFATLADEVSGTDAPPDDDDSPGPFAFADHDRVSAILTSAGWTIDSAARLEFAYRVGEGPDAVGDALRFLSRIGPLARAMAAAHEDDRRAMRDAAAQELALYRAADVIDLPALAWIWRARVQETA</sequence>
<proteinExistence type="predicted"/>
<evidence type="ECO:0000313" key="4">
    <source>
        <dbReference type="EMBL" id="SEM59479.1"/>
    </source>
</evidence>
<dbReference type="OrthoDB" id="9777638at2"/>
<dbReference type="Gene3D" id="3.40.50.150">
    <property type="entry name" value="Vaccinia Virus protein VP39"/>
    <property type="match status" value="1"/>
</dbReference>
<dbReference type="GO" id="GO:0032259">
    <property type="term" value="P:methylation"/>
    <property type="evidence" value="ECO:0007669"/>
    <property type="project" value="UniProtKB-KW"/>
</dbReference>
<protein>
    <submittedName>
        <fullName evidence="4">Methyltransferase domain-containing protein</fullName>
    </submittedName>
</protein>
<keyword evidence="1 4" id="KW-0489">Methyltransferase</keyword>
<dbReference type="PANTHER" id="PTHR43861">
    <property type="entry name" value="TRANS-ACONITATE 2-METHYLTRANSFERASE-RELATED"/>
    <property type="match status" value="1"/>
</dbReference>
<dbReference type="Proteomes" id="UP000199206">
    <property type="component" value="Unassembled WGS sequence"/>
</dbReference>
<dbReference type="PANTHER" id="PTHR43861:SF1">
    <property type="entry name" value="TRANS-ACONITATE 2-METHYLTRANSFERASE"/>
    <property type="match status" value="1"/>
</dbReference>
<dbReference type="InterPro" id="IPR029063">
    <property type="entry name" value="SAM-dependent_MTases_sf"/>
</dbReference>
<dbReference type="Pfam" id="PF13649">
    <property type="entry name" value="Methyltransf_25"/>
    <property type="match status" value="1"/>
</dbReference>